<sequence>MAEALSIHRAMGRNCTRMAAQWLVLIHFRAHANAPVFSPSVSLYHDMLNPEAEDSARLKACRTMLAVVREQILFENRFGRQAYTRDRPVDPYGRHWQTTELGASLAAIASLLAEAIGAFDQGLAKQN</sequence>
<evidence type="ECO:0000313" key="1">
    <source>
        <dbReference type="EMBL" id="GHE02636.1"/>
    </source>
</evidence>
<evidence type="ECO:0000313" key="2">
    <source>
        <dbReference type="EMBL" id="SDX19956.1"/>
    </source>
</evidence>
<reference evidence="2 3" key="2">
    <citation type="submission" date="2016-10" db="EMBL/GenBank/DDBJ databases">
        <authorList>
            <person name="Varghese N."/>
            <person name="Submissions S."/>
        </authorList>
    </citation>
    <scope>NUCLEOTIDE SEQUENCE [LARGE SCALE GENOMIC DNA]</scope>
    <source>
        <strain evidence="2 3">DSM 24802</strain>
    </source>
</reference>
<proteinExistence type="predicted"/>
<dbReference type="EMBL" id="FNOB01000011">
    <property type="protein sequence ID" value="SDX19956.1"/>
    <property type="molecule type" value="Genomic_DNA"/>
</dbReference>
<organism evidence="1 4">
    <name type="scientific">Allgaiera indica</name>
    <dbReference type="NCBI Taxonomy" id="765699"/>
    <lineage>
        <taxon>Bacteria</taxon>
        <taxon>Pseudomonadati</taxon>
        <taxon>Pseudomonadota</taxon>
        <taxon>Alphaproteobacteria</taxon>
        <taxon>Rhodobacterales</taxon>
        <taxon>Paracoccaceae</taxon>
        <taxon>Allgaiera</taxon>
    </lineage>
</organism>
<keyword evidence="3" id="KW-1185">Reference proteome</keyword>
<evidence type="ECO:0000313" key="4">
    <source>
        <dbReference type="Proteomes" id="UP000634647"/>
    </source>
</evidence>
<accession>A0AAN4URU5</accession>
<dbReference type="EMBL" id="BNAB01000010">
    <property type="protein sequence ID" value="GHE02636.1"/>
    <property type="molecule type" value="Genomic_DNA"/>
</dbReference>
<dbReference type="Proteomes" id="UP000199541">
    <property type="component" value="Unassembled WGS sequence"/>
</dbReference>
<reference evidence="1" key="3">
    <citation type="submission" date="2023-06" db="EMBL/GenBank/DDBJ databases">
        <authorList>
            <person name="Sun Q."/>
            <person name="Zhou Y."/>
        </authorList>
    </citation>
    <scope>NUCLEOTIDE SEQUENCE</scope>
    <source>
        <strain evidence="1">CGMCC 1.10859</strain>
    </source>
</reference>
<comment type="caution">
    <text evidence="1">The sequence shown here is derived from an EMBL/GenBank/DDBJ whole genome shotgun (WGS) entry which is preliminary data.</text>
</comment>
<dbReference type="AlphaFoldDB" id="A0AAN4URU5"/>
<gene>
    <name evidence="1" type="ORF">GCM10008024_22970</name>
    <name evidence="2" type="ORF">SAMN05444006_111131</name>
</gene>
<name>A0AAN4URU5_9RHOB</name>
<protein>
    <submittedName>
        <fullName evidence="1">Uncharacterized protein</fullName>
    </submittedName>
</protein>
<evidence type="ECO:0000313" key="3">
    <source>
        <dbReference type="Proteomes" id="UP000199541"/>
    </source>
</evidence>
<dbReference type="Proteomes" id="UP000634647">
    <property type="component" value="Unassembled WGS sequence"/>
</dbReference>
<dbReference type="RefSeq" id="WP_035845971.1">
    <property type="nucleotide sequence ID" value="NZ_BNAB01000010.1"/>
</dbReference>
<reference evidence="1" key="1">
    <citation type="journal article" date="2014" name="Int. J. Syst. Evol. Microbiol.">
        <title>Complete genome sequence of Corynebacterium casei LMG S-19264T (=DSM 44701T), isolated from a smear-ripened cheese.</title>
        <authorList>
            <consortium name="US DOE Joint Genome Institute (JGI-PGF)"/>
            <person name="Walter F."/>
            <person name="Albersmeier A."/>
            <person name="Kalinowski J."/>
            <person name="Ruckert C."/>
        </authorList>
    </citation>
    <scope>NUCLEOTIDE SEQUENCE</scope>
    <source>
        <strain evidence="1">CGMCC 1.10859</strain>
    </source>
</reference>